<comment type="similarity">
    <text evidence="4">Belongs to the SeqA family.</text>
</comment>
<feature type="domain" description="Replication modulator SeqA C-terminal DNA-binding" evidence="6">
    <location>
        <begin position="121"/>
        <end position="226"/>
    </location>
</feature>
<keyword evidence="1 4" id="KW-0963">Cytoplasm</keyword>
<dbReference type="EMBL" id="BSPO01000003">
    <property type="protein sequence ID" value="GLS84458.1"/>
    <property type="molecule type" value="Genomic_DNA"/>
</dbReference>
<evidence type="ECO:0000313" key="8">
    <source>
        <dbReference type="EMBL" id="GLS84458.1"/>
    </source>
</evidence>
<comment type="caution">
    <text evidence="8">The sequence shown here is derived from an EMBL/GenBank/DDBJ whole genome shotgun (WGS) entry which is preliminary data.</text>
</comment>
<accession>A0AA37TRN9</accession>
<reference evidence="8 9" key="1">
    <citation type="journal article" date="2014" name="Int. J. Syst. Evol. Microbiol.">
        <title>Complete genome sequence of Corynebacterium casei LMG S-19264T (=DSM 44701T), isolated from a smear-ripened cheese.</title>
        <authorList>
            <consortium name="US DOE Joint Genome Institute (JGI-PGF)"/>
            <person name="Walter F."/>
            <person name="Albersmeier A."/>
            <person name="Kalinowski J."/>
            <person name="Ruckert C."/>
        </authorList>
    </citation>
    <scope>NUCLEOTIDE SEQUENCE [LARGE SCALE GENOMIC DNA]</scope>
    <source>
        <strain evidence="8 9">NBRC 112785</strain>
    </source>
</reference>
<feature type="compositionally biased region" description="Low complexity" evidence="5">
    <location>
        <begin position="77"/>
        <end position="86"/>
    </location>
</feature>
<protein>
    <recommendedName>
        <fullName evidence="4">Negative modulator of initiation of replication</fullName>
    </recommendedName>
</protein>
<dbReference type="InterPro" id="IPR005621">
    <property type="entry name" value="SeqA"/>
</dbReference>
<evidence type="ECO:0000313" key="9">
    <source>
        <dbReference type="Proteomes" id="UP001157439"/>
    </source>
</evidence>
<gene>
    <name evidence="8" type="primary">seqA</name>
    <name evidence="8" type="ORF">GCM10007894_24350</name>
</gene>
<proteinExistence type="inferred from homology"/>
<keyword evidence="2 4" id="KW-0236">DNA replication inhibitor</keyword>
<comment type="function">
    <text evidence="4">Negative regulator of replication initiation, which contributes to regulation of DNA replication and ensures that replication initiation occurs exactly once per chromosome per cell cycle. Binds to pairs of hemimethylated GATC sequences in the oriC region, thus preventing assembly of replication proteins and re-initiation at newly replicated origins. Repression is relieved when the region becomes fully methylated.</text>
</comment>
<dbReference type="AlphaFoldDB" id="A0AA37TRN9"/>
<dbReference type="Gene3D" id="1.10.1220.10">
    <property type="entry name" value="Met repressor-like"/>
    <property type="match status" value="1"/>
</dbReference>
<dbReference type="Proteomes" id="UP001157439">
    <property type="component" value="Unassembled WGS sequence"/>
</dbReference>
<evidence type="ECO:0000259" key="6">
    <source>
        <dbReference type="Pfam" id="PF03925"/>
    </source>
</evidence>
<evidence type="ECO:0000256" key="5">
    <source>
        <dbReference type="SAM" id="MobiDB-lite"/>
    </source>
</evidence>
<evidence type="ECO:0000256" key="1">
    <source>
        <dbReference type="ARBA" id="ARBA00022490"/>
    </source>
</evidence>
<dbReference type="InterPro" id="IPR026577">
    <property type="entry name" value="SeqA_DNA-bd_C"/>
</dbReference>
<keyword evidence="3 4" id="KW-0238">DNA-binding</keyword>
<organism evidence="8 9">
    <name type="scientific">Paraferrimonas haliotis</name>
    <dbReference type="NCBI Taxonomy" id="2013866"/>
    <lineage>
        <taxon>Bacteria</taxon>
        <taxon>Pseudomonadati</taxon>
        <taxon>Pseudomonadota</taxon>
        <taxon>Gammaproteobacteria</taxon>
        <taxon>Alteromonadales</taxon>
        <taxon>Ferrimonadaceae</taxon>
        <taxon>Paraferrimonas</taxon>
    </lineage>
</organism>
<evidence type="ECO:0000256" key="4">
    <source>
        <dbReference type="PIRNR" id="PIRNR019401"/>
    </source>
</evidence>
<dbReference type="Gene3D" id="1.20.1380.10">
    <property type="entry name" value="Replication modulator SeqA, C-terminal DNA-binding domain"/>
    <property type="match status" value="1"/>
</dbReference>
<dbReference type="Pfam" id="PF03925">
    <property type="entry name" value="SeqA"/>
    <property type="match status" value="1"/>
</dbReference>
<dbReference type="SUPFAM" id="SSF82808">
    <property type="entry name" value="Replication modulator SeqA, C-terminal DNA-binding domain"/>
    <property type="match status" value="1"/>
</dbReference>
<evidence type="ECO:0000259" key="7">
    <source>
        <dbReference type="Pfam" id="PF17206"/>
    </source>
</evidence>
<dbReference type="SUPFAM" id="SSF47598">
    <property type="entry name" value="Ribbon-helix-helix"/>
    <property type="match status" value="1"/>
</dbReference>
<dbReference type="InterPro" id="IPR010985">
    <property type="entry name" value="Ribbon_hlx_hlx"/>
</dbReference>
<dbReference type="GO" id="GO:0006355">
    <property type="term" value="P:regulation of DNA-templated transcription"/>
    <property type="evidence" value="ECO:0007669"/>
    <property type="project" value="InterPro"/>
</dbReference>
<dbReference type="RefSeq" id="WP_095500422.1">
    <property type="nucleotide sequence ID" value="NZ_BSPO01000003.1"/>
</dbReference>
<dbReference type="GO" id="GO:0003677">
    <property type="term" value="F:DNA binding"/>
    <property type="evidence" value="ECO:0007669"/>
    <property type="project" value="UniProtKB-KW"/>
</dbReference>
<dbReference type="InterPro" id="IPR036835">
    <property type="entry name" value="SeqA_DNA-bd_C_sf"/>
</dbReference>
<dbReference type="Pfam" id="PF17206">
    <property type="entry name" value="SeqA_N"/>
    <property type="match status" value="1"/>
</dbReference>
<dbReference type="PIRSF" id="PIRSF019401">
    <property type="entry name" value="SeqA"/>
    <property type="match status" value="1"/>
</dbReference>
<dbReference type="GO" id="GO:0005737">
    <property type="term" value="C:cytoplasm"/>
    <property type="evidence" value="ECO:0007669"/>
    <property type="project" value="UniProtKB-SubCell"/>
</dbReference>
<name>A0AA37TRN9_9GAMM</name>
<evidence type="ECO:0000256" key="3">
    <source>
        <dbReference type="ARBA" id="ARBA00023125"/>
    </source>
</evidence>
<dbReference type="InterPro" id="IPR033761">
    <property type="entry name" value="SeqA_N"/>
</dbReference>
<comment type="subcellular location">
    <subcellularLocation>
        <location evidence="4">Cytoplasm</location>
    </subcellularLocation>
</comment>
<dbReference type="NCBIfam" id="NF008389">
    <property type="entry name" value="PRK11187.1"/>
    <property type="match status" value="1"/>
</dbReference>
<keyword evidence="9" id="KW-1185">Reference proteome</keyword>
<feature type="domain" description="Negative modulator of initiation of replication SeqA N-terminal" evidence="7">
    <location>
        <begin position="1"/>
        <end position="36"/>
    </location>
</feature>
<evidence type="ECO:0000256" key="2">
    <source>
        <dbReference type="ARBA" id="ARBA00022880"/>
    </source>
</evidence>
<feature type="region of interest" description="Disordered" evidence="5">
    <location>
        <begin position="77"/>
        <end position="114"/>
    </location>
</feature>
<dbReference type="InterPro" id="IPR013321">
    <property type="entry name" value="Arc_rbn_hlx_hlx"/>
</dbReference>
<dbReference type="GO" id="GO:0032297">
    <property type="term" value="P:negative regulation of DNA-templated DNA replication initiation"/>
    <property type="evidence" value="ECO:0007669"/>
    <property type="project" value="InterPro"/>
</dbReference>
<sequence>MKYIEVDEQLYRYIASRTITIGESASDILRRELNLPLKKEIEQETPATISQPGLEVADSAVAETAADSVEAVTSVADSSDSVAPVTPADSVASVESEHSDETATGELQSSGAAPRSVADYNHLTSDSNVEQMKGAVGRFLYLLEQVHNSDSELFSKVLDVQGKGRLYFATSKEALLASSKTANPKQIGSSGYWVTTNNNTARKQAILRDVLQHLNCEETLAKSIAQRI</sequence>